<evidence type="ECO:0000313" key="3">
    <source>
        <dbReference type="Proteomes" id="UP000613266"/>
    </source>
</evidence>
<accession>A0A931NHY1</accession>
<comment type="caution">
    <text evidence="2">The sequence shown here is derived from an EMBL/GenBank/DDBJ whole genome shotgun (WGS) entry which is preliminary data.</text>
</comment>
<dbReference type="PANTHER" id="PTHR38043">
    <property type="entry name" value="PROTEIN HEMX"/>
    <property type="match status" value="1"/>
</dbReference>
<proteinExistence type="predicted"/>
<dbReference type="InterPro" id="IPR007470">
    <property type="entry name" value="HemX"/>
</dbReference>
<protein>
    <submittedName>
        <fullName evidence="2">Uroporphyrinogen-III C-methyltransferase</fullName>
    </submittedName>
</protein>
<dbReference type="Pfam" id="PF04375">
    <property type="entry name" value="HemX"/>
    <property type="match status" value="1"/>
</dbReference>
<feature type="coiled-coil region" evidence="1">
    <location>
        <begin position="41"/>
        <end position="82"/>
    </location>
</feature>
<keyword evidence="1" id="KW-0175">Coiled coil</keyword>
<sequence>MGAVLAGLSLAALGLAWQSQTRVRELEQELVRRQAGTQSLAGEARQAAQQTQEQVRDLAAKLALAEARLAEVAVQRSQLEELLSSLSRSRDENVVGDLEASLRLASQQAQLFASAEPLVAALKQGEERLQRHKQPRLEGVRRAMLRDLDRVKAVGAVDNATLALRLDEVTRLVDELPLLVEPQRLQRAAPASAPAKPASAPEPRWQEWQRWLGLRAGEAWSEVKDLVRVTRIEHADAMLIAPEQSYFLRENLKLRLLNARLALMSRQYEGAQADLRAALGLVERYADARQRRTQLAMELLRQVQGQARPIQLPRPEDSLAALAAVAGVR</sequence>
<evidence type="ECO:0000313" key="2">
    <source>
        <dbReference type="EMBL" id="MBH9578731.1"/>
    </source>
</evidence>
<name>A0A931NHY1_9BURK</name>
<dbReference type="EMBL" id="JAEDAK010000014">
    <property type="protein sequence ID" value="MBH9578731.1"/>
    <property type="molecule type" value="Genomic_DNA"/>
</dbReference>
<evidence type="ECO:0000256" key="1">
    <source>
        <dbReference type="SAM" id="Coils"/>
    </source>
</evidence>
<dbReference type="Proteomes" id="UP000613266">
    <property type="component" value="Unassembled WGS sequence"/>
</dbReference>
<keyword evidence="3" id="KW-1185">Reference proteome</keyword>
<gene>
    <name evidence="2" type="ORF">I7X39_17715</name>
</gene>
<reference evidence="2" key="1">
    <citation type="submission" date="2020-12" db="EMBL/GenBank/DDBJ databases">
        <title>The genome sequence of Inhella sp. 1Y17.</title>
        <authorList>
            <person name="Liu Y."/>
        </authorList>
    </citation>
    <scope>NUCLEOTIDE SEQUENCE</scope>
    <source>
        <strain evidence="2">1Y17</strain>
    </source>
</reference>
<dbReference type="PANTHER" id="PTHR38043:SF1">
    <property type="entry name" value="PROTEIN HEMX"/>
    <property type="match status" value="1"/>
</dbReference>
<organism evidence="2 3">
    <name type="scientific">Inhella proteolytica</name>
    <dbReference type="NCBI Taxonomy" id="2795029"/>
    <lineage>
        <taxon>Bacteria</taxon>
        <taxon>Pseudomonadati</taxon>
        <taxon>Pseudomonadota</taxon>
        <taxon>Betaproteobacteria</taxon>
        <taxon>Burkholderiales</taxon>
        <taxon>Sphaerotilaceae</taxon>
        <taxon>Inhella</taxon>
    </lineage>
</organism>
<dbReference type="AlphaFoldDB" id="A0A931NHY1"/>